<accession>A0A662ZFE9</accession>
<feature type="domain" description="Glycosyltransferase 2-like" evidence="3">
    <location>
        <begin position="5"/>
        <end position="165"/>
    </location>
</feature>
<evidence type="ECO:0000256" key="1">
    <source>
        <dbReference type="ARBA" id="ARBA00022676"/>
    </source>
</evidence>
<evidence type="ECO:0000259" key="3">
    <source>
        <dbReference type="Pfam" id="PF00535"/>
    </source>
</evidence>
<name>A0A662ZFE9_9GAMM</name>
<evidence type="ECO:0000313" key="4">
    <source>
        <dbReference type="EMBL" id="SFO96258.1"/>
    </source>
</evidence>
<evidence type="ECO:0000256" key="2">
    <source>
        <dbReference type="ARBA" id="ARBA00022679"/>
    </source>
</evidence>
<dbReference type="InterPro" id="IPR001173">
    <property type="entry name" value="Glyco_trans_2-like"/>
</dbReference>
<dbReference type="Proteomes" id="UP000243745">
    <property type="component" value="Unassembled WGS sequence"/>
</dbReference>
<dbReference type="SUPFAM" id="SSF53448">
    <property type="entry name" value="Nucleotide-diphospho-sugar transferases"/>
    <property type="match status" value="1"/>
</dbReference>
<evidence type="ECO:0000313" key="5">
    <source>
        <dbReference type="Proteomes" id="UP000243745"/>
    </source>
</evidence>
<dbReference type="RefSeq" id="WP_093139769.1">
    <property type="nucleotide sequence ID" value="NZ_FOXF01000001.1"/>
</dbReference>
<dbReference type="Pfam" id="PF00535">
    <property type="entry name" value="Glycos_transf_2"/>
    <property type="match status" value="1"/>
</dbReference>
<dbReference type="GO" id="GO:0016758">
    <property type="term" value="F:hexosyltransferase activity"/>
    <property type="evidence" value="ECO:0007669"/>
    <property type="project" value="UniProtKB-ARBA"/>
</dbReference>
<organism evidence="4 5">
    <name type="scientific">Ruminobacter amylophilus</name>
    <dbReference type="NCBI Taxonomy" id="867"/>
    <lineage>
        <taxon>Bacteria</taxon>
        <taxon>Pseudomonadati</taxon>
        <taxon>Pseudomonadota</taxon>
        <taxon>Gammaproteobacteria</taxon>
        <taxon>Aeromonadales</taxon>
        <taxon>Succinivibrionaceae</taxon>
        <taxon>Ruminobacter</taxon>
    </lineage>
</organism>
<protein>
    <submittedName>
        <fullName evidence="4">Glycosyltransferase involved in cell wall bisynthesis</fullName>
    </submittedName>
</protein>
<dbReference type="EMBL" id="FOXF01000001">
    <property type="protein sequence ID" value="SFO96258.1"/>
    <property type="molecule type" value="Genomic_DNA"/>
</dbReference>
<dbReference type="PANTHER" id="PTHR22916">
    <property type="entry name" value="GLYCOSYLTRANSFERASE"/>
    <property type="match status" value="1"/>
</dbReference>
<keyword evidence="2 4" id="KW-0808">Transferase</keyword>
<dbReference type="InterPro" id="IPR029044">
    <property type="entry name" value="Nucleotide-diphossugar_trans"/>
</dbReference>
<gene>
    <name evidence="4" type="ORF">SAMN02910344_00015</name>
</gene>
<keyword evidence="1" id="KW-0328">Glycosyltransferase</keyword>
<proteinExistence type="predicted"/>
<dbReference type="Gene3D" id="3.90.550.10">
    <property type="entry name" value="Spore Coat Polysaccharide Biosynthesis Protein SpsA, Chain A"/>
    <property type="match status" value="1"/>
</dbReference>
<reference evidence="4 5" key="1">
    <citation type="submission" date="2016-10" db="EMBL/GenBank/DDBJ databases">
        <authorList>
            <person name="Varghese N."/>
            <person name="Submissions S."/>
        </authorList>
    </citation>
    <scope>NUCLEOTIDE SEQUENCE [LARGE SCALE GENOMIC DNA]</scope>
    <source>
        <strain evidence="4 5">DSM 1361</strain>
    </source>
</reference>
<dbReference type="OrthoDB" id="9802649at2"/>
<sequence>MPKISVIIPIYNVEEYLPACLDSLLSQTFTDWEAVCVVDGSPDNSGEILKEYALKDSRIRAVFQENRGVSATRNTGLGLATGEYVCYLDSDDEYSPFFLERMYDAVRDGKADIAYCEIARDKKLLSTAPVAPNYHDNVFENFVTKKLDIKIYTPNKIFRRDLIKDISFPENIAIGEDVVYIYKIMYRTKKIAYVPERLYYYRDRSCSAVNTSLSEKIIMNNFMVAELILKEFKDKEMSCLSRKYVNRRMAYRFFKFAVTEPIHSENGARKKEWYVYTWPLLKKFKDAGMYKPQHLSLKNRIRSWLFLNFTGRQKS</sequence>
<dbReference type="AlphaFoldDB" id="A0A662ZFE9"/>
<dbReference type="CDD" id="cd00761">
    <property type="entry name" value="Glyco_tranf_GTA_type"/>
    <property type="match status" value="1"/>
</dbReference>
<dbReference type="PANTHER" id="PTHR22916:SF51">
    <property type="entry name" value="GLYCOSYLTRANSFERASE EPSH-RELATED"/>
    <property type="match status" value="1"/>
</dbReference>
<keyword evidence="5" id="KW-1185">Reference proteome</keyword>